<dbReference type="AlphaFoldDB" id="A0A195BRN6"/>
<reference evidence="1 2" key="1">
    <citation type="submission" date="2015-09" db="EMBL/GenBank/DDBJ databases">
        <title>Atta colombica WGS genome.</title>
        <authorList>
            <person name="Nygaard S."/>
            <person name="Hu H."/>
            <person name="Boomsma J."/>
            <person name="Zhang G."/>
        </authorList>
    </citation>
    <scope>NUCLEOTIDE SEQUENCE [LARGE SCALE GENOMIC DNA]</scope>
    <source>
        <strain evidence="1">Treedump-2</strain>
        <tissue evidence="1">Whole body</tissue>
    </source>
</reference>
<protein>
    <submittedName>
        <fullName evidence="1">Uncharacterized protein</fullName>
    </submittedName>
</protein>
<name>A0A195BRN6_9HYME</name>
<sequence length="120" mass="13748">MMTLLIVTLCARSTKRASNEVQRLAEEVVLAPEEVRAHCGIGLDEMRGDGSNRDYFLVLRCRCMHIYARNVHNKLPLAVTFGILADPKQEFEFIRHLRVSTTIKESEGEIERETEEEGEE</sequence>
<proteinExistence type="predicted"/>
<dbReference type="EMBL" id="KQ976417">
    <property type="protein sequence ID" value="KYM89702.1"/>
    <property type="molecule type" value="Genomic_DNA"/>
</dbReference>
<dbReference type="Proteomes" id="UP000078540">
    <property type="component" value="Unassembled WGS sequence"/>
</dbReference>
<gene>
    <name evidence="1" type="ORF">ALC53_02014</name>
</gene>
<keyword evidence="2" id="KW-1185">Reference proteome</keyword>
<evidence type="ECO:0000313" key="1">
    <source>
        <dbReference type="EMBL" id="KYM89702.1"/>
    </source>
</evidence>
<accession>A0A195BRN6</accession>
<organism evidence="1 2">
    <name type="scientific">Atta colombica</name>
    <dbReference type="NCBI Taxonomy" id="520822"/>
    <lineage>
        <taxon>Eukaryota</taxon>
        <taxon>Metazoa</taxon>
        <taxon>Ecdysozoa</taxon>
        <taxon>Arthropoda</taxon>
        <taxon>Hexapoda</taxon>
        <taxon>Insecta</taxon>
        <taxon>Pterygota</taxon>
        <taxon>Neoptera</taxon>
        <taxon>Endopterygota</taxon>
        <taxon>Hymenoptera</taxon>
        <taxon>Apocrita</taxon>
        <taxon>Aculeata</taxon>
        <taxon>Formicoidea</taxon>
        <taxon>Formicidae</taxon>
        <taxon>Myrmicinae</taxon>
        <taxon>Atta</taxon>
    </lineage>
</organism>
<evidence type="ECO:0000313" key="2">
    <source>
        <dbReference type="Proteomes" id="UP000078540"/>
    </source>
</evidence>